<keyword evidence="1" id="KW-1015">Disulfide bond</keyword>
<evidence type="ECO:0000256" key="2">
    <source>
        <dbReference type="SAM" id="Phobius"/>
    </source>
</evidence>
<accession>A0ABN8NBU1</accession>
<dbReference type="PANTHER" id="PTHR19143:SF458">
    <property type="entry name" value="FIBRINOGEN C-TERMINAL DOMAIN-CONTAINING PROTEIN-RELATED"/>
    <property type="match status" value="1"/>
</dbReference>
<feature type="domain" description="Fibrinogen C-terminal" evidence="3">
    <location>
        <begin position="1"/>
        <end position="244"/>
    </location>
</feature>
<feature type="non-terminal residue" evidence="4">
    <location>
        <position position="1"/>
    </location>
</feature>
<evidence type="ECO:0000259" key="3">
    <source>
        <dbReference type="PROSITE" id="PS51406"/>
    </source>
</evidence>
<comment type="caution">
    <text evidence="4">The sequence shown here is derived from an EMBL/GenBank/DDBJ whole genome shotgun (WGS) entry which is preliminary data.</text>
</comment>
<reference evidence="4 5" key="1">
    <citation type="submission" date="2022-05" db="EMBL/GenBank/DDBJ databases">
        <authorList>
            <consortium name="Genoscope - CEA"/>
            <person name="William W."/>
        </authorList>
    </citation>
    <scope>NUCLEOTIDE SEQUENCE [LARGE SCALE GENOMIC DNA]</scope>
</reference>
<dbReference type="PROSITE" id="PS00514">
    <property type="entry name" value="FIBRINOGEN_C_1"/>
    <property type="match status" value="1"/>
</dbReference>
<dbReference type="CDD" id="cd00087">
    <property type="entry name" value="FReD"/>
    <property type="match status" value="1"/>
</dbReference>
<dbReference type="Pfam" id="PF00147">
    <property type="entry name" value="Fibrinogen_C"/>
    <property type="match status" value="1"/>
</dbReference>
<gene>
    <name evidence="4" type="ORF">PLOB_00011244</name>
</gene>
<dbReference type="InterPro" id="IPR020837">
    <property type="entry name" value="Fibrinogen_CS"/>
</dbReference>
<keyword evidence="5" id="KW-1185">Reference proteome</keyword>
<dbReference type="PROSITE" id="PS51406">
    <property type="entry name" value="FIBRINOGEN_C_2"/>
    <property type="match status" value="1"/>
</dbReference>
<dbReference type="NCBIfam" id="NF040941">
    <property type="entry name" value="GGGWT_bact"/>
    <property type="match status" value="1"/>
</dbReference>
<dbReference type="SUPFAM" id="SSF56496">
    <property type="entry name" value="Fibrinogen C-terminal domain-like"/>
    <property type="match status" value="1"/>
</dbReference>
<dbReference type="InterPro" id="IPR014716">
    <property type="entry name" value="Fibrinogen_a/b/g_C_1"/>
</dbReference>
<dbReference type="SMART" id="SM00186">
    <property type="entry name" value="FBG"/>
    <property type="match status" value="1"/>
</dbReference>
<keyword evidence="2" id="KW-1133">Transmembrane helix</keyword>
<dbReference type="InterPro" id="IPR050373">
    <property type="entry name" value="Fibrinogen_C-term_domain"/>
</dbReference>
<feature type="transmembrane region" description="Helical" evidence="2">
    <location>
        <begin position="144"/>
        <end position="166"/>
    </location>
</feature>
<keyword evidence="2" id="KW-0472">Membrane</keyword>
<dbReference type="Proteomes" id="UP001159405">
    <property type="component" value="Unassembled WGS sequence"/>
</dbReference>
<protein>
    <recommendedName>
        <fullName evidence="3">Fibrinogen C-terminal domain-containing protein</fullName>
    </recommendedName>
</protein>
<evidence type="ECO:0000313" key="5">
    <source>
        <dbReference type="Proteomes" id="UP001159405"/>
    </source>
</evidence>
<sequence>TAKEQNCAQLYKAGERISGVYTIDPDGQGAFDVFCDQTTTGGGWTVFQKRLDGSVDFYRGWADYKRGFGNLNGEFWLGLDKINRLTKSNNRLRVDLEDTTGKTAYAEYDMFAVTSERTKYQLSLGTYSGELMTHRPPSPPKKKIAFSVLLLSLVYFLGTAGDSFSWHRGQPFSTKDQDNDSYKSINCAVYYKGAWWYKNCHESNLNGLYRHGSHSSYADGVNWRAWKGYYYSAKRAEMKIRPVNF</sequence>
<dbReference type="InterPro" id="IPR002181">
    <property type="entry name" value="Fibrinogen_a/b/g_C_dom"/>
</dbReference>
<evidence type="ECO:0000256" key="1">
    <source>
        <dbReference type="ARBA" id="ARBA00023157"/>
    </source>
</evidence>
<dbReference type="EMBL" id="CALNXK010000016">
    <property type="protein sequence ID" value="CAH3103382.1"/>
    <property type="molecule type" value="Genomic_DNA"/>
</dbReference>
<keyword evidence="2" id="KW-0812">Transmembrane</keyword>
<evidence type="ECO:0000313" key="4">
    <source>
        <dbReference type="EMBL" id="CAH3103382.1"/>
    </source>
</evidence>
<organism evidence="4 5">
    <name type="scientific">Porites lobata</name>
    <dbReference type="NCBI Taxonomy" id="104759"/>
    <lineage>
        <taxon>Eukaryota</taxon>
        <taxon>Metazoa</taxon>
        <taxon>Cnidaria</taxon>
        <taxon>Anthozoa</taxon>
        <taxon>Hexacorallia</taxon>
        <taxon>Scleractinia</taxon>
        <taxon>Fungiina</taxon>
        <taxon>Poritidae</taxon>
        <taxon>Porites</taxon>
    </lineage>
</organism>
<dbReference type="Gene3D" id="3.90.215.10">
    <property type="entry name" value="Gamma Fibrinogen, chain A, domain 1"/>
    <property type="match status" value="1"/>
</dbReference>
<proteinExistence type="predicted"/>
<dbReference type="PANTHER" id="PTHR19143">
    <property type="entry name" value="FIBRINOGEN/TENASCIN/ANGIOPOEITIN"/>
    <property type="match status" value="1"/>
</dbReference>
<dbReference type="InterPro" id="IPR036056">
    <property type="entry name" value="Fibrinogen-like_C"/>
</dbReference>
<name>A0ABN8NBU1_9CNID</name>